<dbReference type="PANTHER" id="PTHR43685">
    <property type="entry name" value="GLYCOSYLTRANSFERASE"/>
    <property type="match status" value="1"/>
</dbReference>
<comment type="caution">
    <text evidence="2">The sequence shown here is derived from an EMBL/GenBank/DDBJ whole genome shotgun (WGS) entry which is preliminary data.</text>
</comment>
<dbReference type="Pfam" id="PF00535">
    <property type="entry name" value="Glycos_transf_2"/>
    <property type="match status" value="1"/>
</dbReference>
<evidence type="ECO:0000313" key="3">
    <source>
        <dbReference type="Proteomes" id="UP000093807"/>
    </source>
</evidence>
<dbReference type="RefSeq" id="WP_064714118.1">
    <property type="nucleotide sequence ID" value="NZ_JMTM01000007.1"/>
</dbReference>
<accession>A0A199XVY2</accession>
<evidence type="ECO:0000259" key="1">
    <source>
        <dbReference type="Pfam" id="PF00535"/>
    </source>
</evidence>
<proteinExistence type="predicted"/>
<dbReference type="Gene3D" id="3.90.550.10">
    <property type="entry name" value="Spore Coat Polysaccharide Biosynthesis Protein SpsA, Chain A"/>
    <property type="match status" value="1"/>
</dbReference>
<dbReference type="PATRIC" id="fig|29536.5.peg.225"/>
<organism evidence="2 3">
    <name type="scientific">Flavobacterium succinicans</name>
    <dbReference type="NCBI Taxonomy" id="29536"/>
    <lineage>
        <taxon>Bacteria</taxon>
        <taxon>Pseudomonadati</taxon>
        <taxon>Bacteroidota</taxon>
        <taxon>Flavobacteriia</taxon>
        <taxon>Flavobacteriales</taxon>
        <taxon>Flavobacteriaceae</taxon>
        <taxon>Flavobacterium</taxon>
    </lineage>
</organism>
<dbReference type="OrthoDB" id="597270at2"/>
<dbReference type="EC" id="2.4.-.-" evidence="2"/>
<dbReference type="EMBL" id="JMTM01000007">
    <property type="protein sequence ID" value="OAZ05416.1"/>
    <property type="molecule type" value="Genomic_DNA"/>
</dbReference>
<reference evidence="2 3" key="1">
    <citation type="submission" date="2016-06" db="EMBL/GenBank/DDBJ databases">
        <title>Draft genome sequence of Flavobacterium succinicans strain DD5b.</title>
        <authorList>
            <person name="Poehlein A."/>
            <person name="Daniel R."/>
            <person name="Simeonova D.D."/>
        </authorList>
    </citation>
    <scope>NUCLEOTIDE SEQUENCE [LARGE SCALE GENOMIC DNA]</scope>
    <source>
        <strain evidence="2 3">DD5b</strain>
    </source>
</reference>
<protein>
    <submittedName>
        <fullName evidence="2">Putative glycosyltransferase EpsH</fullName>
        <ecNumber evidence="2">2.4.-.-</ecNumber>
    </submittedName>
</protein>
<dbReference type="PANTHER" id="PTHR43685:SF2">
    <property type="entry name" value="GLYCOSYLTRANSFERASE 2-LIKE DOMAIN-CONTAINING PROTEIN"/>
    <property type="match status" value="1"/>
</dbReference>
<dbReference type="InterPro" id="IPR001173">
    <property type="entry name" value="Glyco_trans_2-like"/>
</dbReference>
<name>A0A199XVY2_9FLAO</name>
<keyword evidence="3" id="KW-1185">Reference proteome</keyword>
<dbReference type="SUPFAM" id="SSF53448">
    <property type="entry name" value="Nucleotide-diphospho-sugar transferases"/>
    <property type="match status" value="1"/>
</dbReference>
<dbReference type="InterPro" id="IPR029044">
    <property type="entry name" value="Nucleotide-diphossugar_trans"/>
</dbReference>
<sequence length="278" mass="32611">MIPILSIIIPCFNSEATLESTLESVLHQDFQEWEAIIINDGSIDLTEEIALKWINRDNRFNYFSKQNEGLGKTRNFGISRAKGKYILPLDSDNLVAKDFANEAVSILENNIKIGVVHGDAEYFGEKSGLWKVNEFDLTKMLIGNYIDACAIYRKKNWVEVGGYDENMPYQGHEDWELWIAFGSIGVQFKYLDKITFKYRVTSNSMIRSFTDTMEQLNKDYIFKKYSKQYQKSYRDVYSLYKKNERRYVNNLKSEKFVINLFTKKFLGIRLFNINDEII</sequence>
<keyword evidence="2" id="KW-0328">Glycosyltransferase</keyword>
<feature type="domain" description="Glycosyltransferase 2-like" evidence="1">
    <location>
        <begin position="6"/>
        <end position="136"/>
    </location>
</feature>
<dbReference type="GO" id="GO:0016757">
    <property type="term" value="F:glycosyltransferase activity"/>
    <property type="evidence" value="ECO:0007669"/>
    <property type="project" value="UniProtKB-KW"/>
</dbReference>
<dbReference type="Proteomes" id="UP000093807">
    <property type="component" value="Unassembled WGS sequence"/>
</dbReference>
<dbReference type="AlphaFoldDB" id="A0A199XVY2"/>
<gene>
    <name evidence="2" type="primary">epsH_3</name>
    <name evidence="2" type="ORF">FLB_02150</name>
</gene>
<evidence type="ECO:0000313" key="2">
    <source>
        <dbReference type="EMBL" id="OAZ05416.1"/>
    </source>
</evidence>
<keyword evidence="2" id="KW-0808">Transferase</keyword>
<dbReference type="InterPro" id="IPR050834">
    <property type="entry name" value="Glycosyltransf_2"/>
</dbReference>